<accession>A0A484LV02</accession>
<evidence type="ECO:0000313" key="3">
    <source>
        <dbReference type="EMBL" id="VFQ80322.1"/>
    </source>
</evidence>
<dbReference type="InterPro" id="IPR036047">
    <property type="entry name" value="F-box-like_dom_sf"/>
</dbReference>
<dbReference type="Proteomes" id="UP000595140">
    <property type="component" value="Unassembled WGS sequence"/>
</dbReference>
<evidence type="ECO:0000259" key="2">
    <source>
        <dbReference type="Pfam" id="PF07734"/>
    </source>
</evidence>
<dbReference type="InterPro" id="IPR017451">
    <property type="entry name" value="F-box-assoc_interact_dom"/>
</dbReference>
<dbReference type="InterPro" id="IPR006527">
    <property type="entry name" value="F-box-assoc_dom_typ1"/>
</dbReference>
<reference evidence="3 4" key="1">
    <citation type="submission" date="2018-04" db="EMBL/GenBank/DDBJ databases">
        <authorList>
            <person name="Vogel A."/>
        </authorList>
    </citation>
    <scope>NUCLEOTIDE SEQUENCE [LARGE SCALE GENOMIC DNA]</scope>
</reference>
<dbReference type="PANTHER" id="PTHR31672:SF10">
    <property type="entry name" value="F-BOX DOMAIN-CONTAINING PROTEIN"/>
    <property type="match status" value="1"/>
</dbReference>
<dbReference type="Pfam" id="PF00646">
    <property type="entry name" value="F-box"/>
    <property type="match status" value="1"/>
</dbReference>
<feature type="domain" description="F-box associated beta-propeller type 1" evidence="2">
    <location>
        <begin position="98"/>
        <end position="353"/>
    </location>
</feature>
<organism evidence="3 4">
    <name type="scientific">Cuscuta campestris</name>
    <dbReference type="NCBI Taxonomy" id="132261"/>
    <lineage>
        <taxon>Eukaryota</taxon>
        <taxon>Viridiplantae</taxon>
        <taxon>Streptophyta</taxon>
        <taxon>Embryophyta</taxon>
        <taxon>Tracheophyta</taxon>
        <taxon>Spermatophyta</taxon>
        <taxon>Magnoliopsida</taxon>
        <taxon>eudicotyledons</taxon>
        <taxon>Gunneridae</taxon>
        <taxon>Pentapetalae</taxon>
        <taxon>asterids</taxon>
        <taxon>lamiids</taxon>
        <taxon>Solanales</taxon>
        <taxon>Convolvulaceae</taxon>
        <taxon>Cuscuteae</taxon>
        <taxon>Cuscuta</taxon>
        <taxon>Cuscuta subgen. Grammica</taxon>
        <taxon>Cuscuta sect. Cleistogrammica</taxon>
    </lineage>
</organism>
<dbReference type="OrthoDB" id="5314306at2759"/>
<dbReference type="InterPro" id="IPR050796">
    <property type="entry name" value="SCF_F-box_component"/>
</dbReference>
<dbReference type="SUPFAM" id="SSF81383">
    <property type="entry name" value="F-box domain"/>
    <property type="match status" value="1"/>
</dbReference>
<evidence type="ECO:0000313" key="4">
    <source>
        <dbReference type="Proteomes" id="UP000595140"/>
    </source>
</evidence>
<dbReference type="Pfam" id="PF07734">
    <property type="entry name" value="FBA_1"/>
    <property type="match status" value="1"/>
</dbReference>
<keyword evidence="4" id="KW-1185">Reference proteome</keyword>
<protein>
    <submittedName>
        <fullName evidence="3">Uncharacterized protein</fullName>
    </submittedName>
</protein>
<dbReference type="NCBIfam" id="TIGR01640">
    <property type="entry name" value="F_box_assoc_1"/>
    <property type="match status" value="1"/>
</dbReference>
<dbReference type="InterPro" id="IPR001810">
    <property type="entry name" value="F-box_dom"/>
</dbReference>
<proteinExistence type="predicted"/>
<dbReference type="EMBL" id="OOIL02002122">
    <property type="protein sequence ID" value="VFQ80322.1"/>
    <property type="molecule type" value="Genomic_DNA"/>
</dbReference>
<dbReference type="AlphaFoldDB" id="A0A484LV02"/>
<sequence>MRDRYHFPEELLIEIIIRLPIRSIVRFTAVSKSLFSFITGPAFVAAHLRHSRSKDNSAGSLLLLRRFDDLSCKESYAVLDETLTPITSLDLRPAIPCRVRHYRVIGCYNGVVCLSDNLVRVSRITHLWNPSIQKLKTLPPPTLRSCPFRTILGFGANPECADDLKVVRVVFGGTGLEISKVPQDVEIFSVITGKWRRISAAGANLHSGSFSSSPPTFAHGALHWSSGKWLENEEYKQYITVFSMADEIFGELMLPDELANDDASSLNMMEFGETIVVFKYGRYGDQEIHGGRFCDMWMMKEYGVVESWCRLHHIELVPWMQRIVGIRENGDLLMSTDQGELVSYCHNTEGIHKLGIYGSGSSYFTGKYLESLVLIQEQSCIIHGLSEGITSMSI</sequence>
<evidence type="ECO:0000259" key="1">
    <source>
        <dbReference type="Pfam" id="PF00646"/>
    </source>
</evidence>
<feature type="domain" description="F-box" evidence="1">
    <location>
        <begin position="7"/>
        <end position="41"/>
    </location>
</feature>
<name>A0A484LV02_9ASTE</name>
<gene>
    <name evidence="3" type="ORF">CCAM_LOCUS22098</name>
</gene>
<dbReference type="PANTHER" id="PTHR31672">
    <property type="entry name" value="BNACNNG10540D PROTEIN"/>
    <property type="match status" value="1"/>
</dbReference>